<dbReference type="InterPro" id="IPR041698">
    <property type="entry name" value="Methyltransf_25"/>
</dbReference>
<keyword evidence="2" id="KW-0489">Methyltransferase</keyword>
<dbReference type="AlphaFoldDB" id="A0A5N5WNX1"/>
<organism evidence="2 3">
    <name type="scientific">Aspergillus leporis</name>
    <dbReference type="NCBI Taxonomy" id="41062"/>
    <lineage>
        <taxon>Eukaryota</taxon>
        <taxon>Fungi</taxon>
        <taxon>Dikarya</taxon>
        <taxon>Ascomycota</taxon>
        <taxon>Pezizomycotina</taxon>
        <taxon>Eurotiomycetes</taxon>
        <taxon>Eurotiomycetidae</taxon>
        <taxon>Eurotiales</taxon>
        <taxon>Aspergillaceae</taxon>
        <taxon>Aspergillus</taxon>
        <taxon>Aspergillus subgen. Circumdati</taxon>
    </lineage>
</organism>
<evidence type="ECO:0000313" key="3">
    <source>
        <dbReference type="Proteomes" id="UP000326565"/>
    </source>
</evidence>
<dbReference type="GO" id="GO:0008168">
    <property type="term" value="F:methyltransferase activity"/>
    <property type="evidence" value="ECO:0007669"/>
    <property type="project" value="UniProtKB-KW"/>
</dbReference>
<accession>A0A5N5WNX1</accession>
<dbReference type="Gene3D" id="3.40.50.150">
    <property type="entry name" value="Vaccinia Virus protein VP39"/>
    <property type="match status" value="1"/>
</dbReference>
<dbReference type="Pfam" id="PF13649">
    <property type="entry name" value="Methyltransf_25"/>
    <property type="match status" value="1"/>
</dbReference>
<dbReference type="OrthoDB" id="540004at2759"/>
<dbReference type="GO" id="GO:0032259">
    <property type="term" value="P:methylation"/>
    <property type="evidence" value="ECO:0007669"/>
    <property type="project" value="UniProtKB-KW"/>
</dbReference>
<dbReference type="PANTHER" id="PTHR43591:SF110">
    <property type="entry name" value="RHODANESE DOMAIN-CONTAINING PROTEIN"/>
    <property type="match status" value="1"/>
</dbReference>
<sequence length="228" mass="25482">MASSSLVLKENLRKAYDSIALKYSEWTRPSYRTRVEYLHKLFTYLLPLPHEKSILELGCGSGYPCTALLASNSSLNVTANDISPVQLALAAQHLSSANVVLLEGDMMDLSFENHSFDAVIAMYSLIHLPREEQVALLTRIYKWLKPGALFLGNFGAGHGDKGSFDKHWLDGGGGVMFWSGWGEARTCEIMTAIGFELILRDIVVDTEEERGERREVPFLWLLGRKGDN</sequence>
<evidence type="ECO:0000313" key="2">
    <source>
        <dbReference type="EMBL" id="KAB8068900.1"/>
    </source>
</evidence>
<dbReference type="PANTHER" id="PTHR43591">
    <property type="entry name" value="METHYLTRANSFERASE"/>
    <property type="match status" value="1"/>
</dbReference>
<dbReference type="InterPro" id="IPR029063">
    <property type="entry name" value="SAM-dependent_MTases_sf"/>
</dbReference>
<keyword evidence="3" id="KW-1185">Reference proteome</keyword>
<gene>
    <name evidence="2" type="ORF">BDV29DRAFT_199029</name>
</gene>
<keyword evidence="2" id="KW-0808">Transferase</keyword>
<reference evidence="2 3" key="1">
    <citation type="submission" date="2019-04" db="EMBL/GenBank/DDBJ databases">
        <title>Friends and foes A comparative genomics study of 23 Aspergillus species from section Flavi.</title>
        <authorList>
            <consortium name="DOE Joint Genome Institute"/>
            <person name="Kjaerbolling I."/>
            <person name="Vesth T."/>
            <person name="Frisvad J.C."/>
            <person name="Nybo J.L."/>
            <person name="Theobald S."/>
            <person name="Kildgaard S."/>
            <person name="Isbrandt T."/>
            <person name="Kuo A."/>
            <person name="Sato A."/>
            <person name="Lyhne E.K."/>
            <person name="Kogle M.E."/>
            <person name="Wiebenga A."/>
            <person name="Kun R.S."/>
            <person name="Lubbers R.J."/>
            <person name="Makela M.R."/>
            <person name="Barry K."/>
            <person name="Chovatia M."/>
            <person name="Clum A."/>
            <person name="Daum C."/>
            <person name="Haridas S."/>
            <person name="He G."/>
            <person name="LaButti K."/>
            <person name="Lipzen A."/>
            <person name="Mondo S."/>
            <person name="Riley R."/>
            <person name="Salamov A."/>
            <person name="Simmons B.A."/>
            <person name="Magnuson J.K."/>
            <person name="Henrissat B."/>
            <person name="Mortensen U.H."/>
            <person name="Larsen T.O."/>
            <person name="Devries R.P."/>
            <person name="Grigoriev I.V."/>
            <person name="Machida M."/>
            <person name="Baker S.E."/>
            <person name="Andersen M.R."/>
        </authorList>
    </citation>
    <scope>NUCLEOTIDE SEQUENCE [LARGE SCALE GENOMIC DNA]</scope>
    <source>
        <strain evidence="2 3">CBS 151.66</strain>
    </source>
</reference>
<evidence type="ECO:0000259" key="1">
    <source>
        <dbReference type="Pfam" id="PF13649"/>
    </source>
</evidence>
<dbReference type="Proteomes" id="UP000326565">
    <property type="component" value="Unassembled WGS sequence"/>
</dbReference>
<dbReference type="EMBL" id="ML732367">
    <property type="protein sequence ID" value="KAB8068900.1"/>
    <property type="molecule type" value="Genomic_DNA"/>
</dbReference>
<protein>
    <submittedName>
        <fullName evidence="2">S-adenosyl-L-methionine-dependent methyltransferase</fullName>
    </submittedName>
</protein>
<feature type="domain" description="Methyltransferase" evidence="1">
    <location>
        <begin position="54"/>
        <end position="147"/>
    </location>
</feature>
<proteinExistence type="predicted"/>
<name>A0A5N5WNX1_9EURO</name>
<dbReference type="SUPFAM" id="SSF53335">
    <property type="entry name" value="S-adenosyl-L-methionine-dependent methyltransferases"/>
    <property type="match status" value="1"/>
</dbReference>
<dbReference type="CDD" id="cd02440">
    <property type="entry name" value="AdoMet_MTases"/>
    <property type="match status" value="1"/>
</dbReference>